<protein>
    <submittedName>
        <fullName evidence="1">Uncharacterized protein</fullName>
    </submittedName>
</protein>
<proteinExistence type="predicted"/>
<dbReference type="AlphaFoldDB" id="X1GG14"/>
<accession>X1GG14</accession>
<reference evidence="1" key="1">
    <citation type="journal article" date="2014" name="Front. Microbiol.">
        <title>High frequency of phylogenetically diverse reductive dehalogenase-homologous genes in deep subseafloor sedimentary metagenomes.</title>
        <authorList>
            <person name="Kawai M."/>
            <person name="Futagami T."/>
            <person name="Toyoda A."/>
            <person name="Takaki Y."/>
            <person name="Nishi S."/>
            <person name="Hori S."/>
            <person name="Arai W."/>
            <person name="Tsubouchi T."/>
            <person name="Morono Y."/>
            <person name="Uchiyama I."/>
            <person name="Ito T."/>
            <person name="Fujiyama A."/>
            <person name="Inagaki F."/>
            <person name="Takami H."/>
        </authorList>
    </citation>
    <scope>NUCLEOTIDE SEQUENCE</scope>
    <source>
        <strain evidence="1">Expedition CK06-06</strain>
    </source>
</reference>
<dbReference type="EMBL" id="BARU01012385">
    <property type="protein sequence ID" value="GAH40524.1"/>
    <property type="molecule type" value="Genomic_DNA"/>
</dbReference>
<feature type="non-terminal residue" evidence="1">
    <location>
        <position position="1"/>
    </location>
</feature>
<gene>
    <name evidence="1" type="ORF">S03H2_22866</name>
</gene>
<comment type="caution">
    <text evidence="1">The sequence shown here is derived from an EMBL/GenBank/DDBJ whole genome shotgun (WGS) entry which is preliminary data.</text>
</comment>
<name>X1GG14_9ZZZZ</name>
<organism evidence="1">
    <name type="scientific">marine sediment metagenome</name>
    <dbReference type="NCBI Taxonomy" id="412755"/>
    <lineage>
        <taxon>unclassified sequences</taxon>
        <taxon>metagenomes</taxon>
        <taxon>ecological metagenomes</taxon>
    </lineage>
</organism>
<sequence>FILKTKELSLEGPLIEFSSKFLKSFTRENYEMFNPKSWEEVLSFKPNFFRLITNLPRDSVITPGTQHLYENYVDFVKLYGNLFLISFLKYKITGDIVGCFFSIPNPFRKNKSDIYDSVEAFIILLEKEHQGKGLGWLFSLFSAKKGWDNNIRWNSTPIENKVKRSLKTFKAKSILLLENGNITGHVLMFNENDEILYFGYFGALNHEKNKISFLMNSLIDYGKLNKFSKIIGPINIPTFIY</sequence>
<feature type="non-terminal residue" evidence="1">
    <location>
        <position position="241"/>
    </location>
</feature>
<evidence type="ECO:0000313" key="1">
    <source>
        <dbReference type="EMBL" id="GAH40524.1"/>
    </source>
</evidence>